<dbReference type="SMART" id="SM00220">
    <property type="entry name" value="S_TKc"/>
    <property type="match status" value="1"/>
</dbReference>
<evidence type="ECO:0000313" key="7">
    <source>
        <dbReference type="EMBL" id="EAX92134.1"/>
    </source>
</evidence>
<dbReference type="Pfam" id="PF07714">
    <property type="entry name" value="PK_Tyr_Ser-Thr"/>
    <property type="match status" value="1"/>
</dbReference>
<proteinExistence type="predicted"/>
<dbReference type="GO" id="GO:0005737">
    <property type="term" value="C:cytoplasm"/>
    <property type="evidence" value="ECO:0000318"/>
    <property type="project" value="GO_Central"/>
</dbReference>
<dbReference type="VEuPathDB" id="TrichDB:TVAGG3_0315430"/>
<dbReference type="AlphaFoldDB" id="A2FSI4"/>
<keyword evidence="7" id="KW-0808">Transferase</keyword>
<evidence type="ECO:0000259" key="6">
    <source>
        <dbReference type="PROSITE" id="PS50011"/>
    </source>
</evidence>
<dbReference type="SMR" id="A2FSI4"/>
<dbReference type="GO" id="GO:0007165">
    <property type="term" value="P:signal transduction"/>
    <property type="evidence" value="ECO:0000318"/>
    <property type="project" value="GO_Central"/>
</dbReference>
<dbReference type="InParanoid" id="A2FSI4"/>
<dbReference type="InterPro" id="IPR011009">
    <property type="entry name" value="Kinase-like_dom_sf"/>
</dbReference>
<dbReference type="InterPro" id="IPR017441">
    <property type="entry name" value="Protein_kinase_ATP_BS"/>
</dbReference>
<dbReference type="InterPro" id="IPR008271">
    <property type="entry name" value="Ser/Thr_kinase_AS"/>
</dbReference>
<dbReference type="PROSITE" id="PS50011">
    <property type="entry name" value="PROTEIN_KINASE_DOM"/>
    <property type="match status" value="1"/>
</dbReference>
<gene>
    <name evidence="7" type="ORF">TVAG_419390</name>
</gene>
<dbReference type="InterPro" id="IPR001245">
    <property type="entry name" value="Ser-Thr/Tyr_kinase_cat_dom"/>
</dbReference>
<evidence type="ECO:0000313" key="8">
    <source>
        <dbReference type="Proteomes" id="UP000001542"/>
    </source>
</evidence>
<dbReference type="GO" id="GO:0005524">
    <property type="term" value="F:ATP binding"/>
    <property type="evidence" value="ECO:0007669"/>
    <property type="project" value="UniProtKB-UniRule"/>
</dbReference>
<reference evidence="7" key="1">
    <citation type="submission" date="2006-10" db="EMBL/GenBank/DDBJ databases">
        <authorList>
            <person name="Amadeo P."/>
            <person name="Zhao Q."/>
            <person name="Wortman J."/>
            <person name="Fraser-Liggett C."/>
            <person name="Carlton J."/>
        </authorList>
    </citation>
    <scope>NUCLEOTIDE SEQUENCE</scope>
    <source>
        <strain evidence="7">G3</strain>
    </source>
</reference>
<dbReference type="VEuPathDB" id="TrichDB:TVAG_419390"/>
<dbReference type="CDD" id="cd13999">
    <property type="entry name" value="STKc_MAP3K-like"/>
    <property type="match status" value="1"/>
</dbReference>
<feature type="compositionally biased region" description="Polar residues" evidence="5">
    <location>
        <begin position="443"/>
        <end position="471"/>
    </location>
</feature>
<evidence type="ECO:0000256" key="4">
    <source>
        <dbReference type="PROSITE-ProRule" id="PRU10141"/>
    </source>
</evidence>
<reference evidence="7" key="2">
    <citation type="journal article" date="2007" name="Science">
        <title>Draft genome sequence of the sexually transmitted pathogen Trichomonas vaginalis.</title>
        <authorList>
            <person name="Carlton J.M."/>
            <person name="Hirt R.P."/>
            <person name="Silva J.C."/>
            <person name="Delcher A.L."/>
            <person name="Schatz M."/>
            <person name="Zhao Q."/>
            <person name="Wortman J.R."/>
            <person name="Bidwell S.L."/>
            <person name="Alsmark U.C.M."/>
            <person name="Besteiro S."/>
            <person name="Sicheritz-Ponten T."/>
            <person name="Noel C.J."/>
            <person name="Dacks J.B."/>
            <person name="Foster P.G."/>
            <person name="Simillion C."/>
            <person name="Van de Peer Y."/>
            <person name="Miranda-Saavedra D."/>
            <person name="Barton G.J."/>
            <person name="Westrop G.D."/>
            <person name="Mueller S."/>
            <person name="Dessi D."/>
            <person name="Fiori P.L."/>
            <person name="Ren Q."/>
            <person name="Paulsen I."/>
            <person name="Zhang H."/>
            <person name="Bastida-Corcuera F.D."/>
            <person name="Simoes-Barbosa A."/>
            <person name="Brown M.T."/>
            <person name="Hayes R.D."/>
            <person name="Mukherjee M."/>
            <person name="Okumura C.Y."/>
            <person name="Schneider R."/>
            <person name="Smith A.J."/>
            <person name="Vanacova S."/>
            <person name="Villalvazo M."/>
            <person name="Haas B.J."/>
            <person name="Pertea M."/>
            <person name="Feldblyum T.V."/>
            <person name="Utterback T.R."/>
            <person name="Shu C.L."/>
            <person name="Osoegawa K."/>
            <person name="de Jong P.J."/>
            <person name="Hrdy I."/>
            <person name="Horvathova L."/>
            <person name="Zubacova Z."/>
            <person name="Dolezal P."/>
            <person name="Malik S.B."/>
            <person name="Logsdon J.M. Jr."/>
            <person name="Henze K."/>
            <person name="Gupta A."/>
            <person name="Wang C.C."/>
            <person name="Dunne R.L."/>
            <person name="Upcroft J.A."/>
            <person name="Upcroft P."/>
            <person name="White O."/>
            <person name="Salzberg S.L."/>
            <person name="Tang P."/>
            <person name="Chiu C.-H."/>
            <person name="Lee Y.-S."/>
            <person name="Embley T.M."/>
            <person name="Coombs G.H."/>
            <person name="Mottram J.C."/>
            <person name="Tachezy J."/>
            <person name="Fraser-Liggett C.M."/>
            <person name="Johnson P.J."/>
        </authorList>
    </citation>
    <scope>NUCLEOTIDE SEQUENCE [LARGE SCALE GENOMIC DNA]</scope>
    <source>
        <strain evidence="7">G3</strain>
    </source>
</reference>
<dbReference type="GO" id="GO:0004674">
    <property type="term" value="F:protein serine/threonine kinase activity"/>
    <property type="evidence" value="ECO:0007669"/>
    <property type="project" value="UniProtKB-KW"/>
</dbReference>
<name>A2FSI4_TRIV3</name>
<feature type="binding site" evidence="4">
    <location>
        <position position="51"/>
    </location>
    <ligand>
        <name>ATP</name>
        <dbReference type="ChEBI" id="CHEBI:30616"/>
    </ligand>
</feature>
<keyword evidence="8" id="KW-1185">Reference proteome</keyword>
<dbReference type="STRING" id="5722.A2FSI4"/>
<dbReference type="SUPFAM" id="SSF56112">
    <property type="entry name" value="Protein kinase-like (PK-like)"/>
    <property type="match status" value="1"/>
</dbReference>
<dbReference type="RefSeq" id="XP_001305064.1">
    <property type="nucleotide sequence ID" value="XM_001305063.1"/>
</dbReference>
<evidence type="ECO:0000256" key="1">
    <source>
        <dbReference type="ARBA" id="ARBA00022527"/>
    </source>
</evidence>
<feature type="compositionally biased region" description="Polar residues" evidence="5">
    <location>
        <begin position="387"/>
        <end position="423"/>
    </location>
</feature>
<keyword evidence="2 4" id="KW-0547">Nucleotide-binding</keyword>
<keyword evidence="7" id="KW-0418">Kinase</keyword>
<evidence type="ECO:0000256" key="2">
    <source>
        <dbReference type="ARBA" id="ARBA00022741"/>
    </source>
</evidence>
<evidence type="ECO:0000256" key="3">
    <source>
        <dbReference type="ARBA" id="ARBA00022840"/>
    </source>
</evidence>
<feature type="region of interest" description="Disordered" evidence="5">
    <location>
        <begin position="371"/>
        <end position="471"/>
    </location>
</feature>
<dbReference type="EMBL" id="DS113987">
    <property type="protein sequence ID" value="EAX92134.1"/>
    <property type="molecule type" value="Genomic_DNA"/>
</dbReference>
<dbReference type="eggNOG" id="KOG0192">
    <property type="taxonomic scope" value="Eukaryota"/>
</dbReference>
<dbReference type="PANTHER" id="PTHR44329:SF214">
    <property type="entry name" value="PROTEIN KINASE DOMAIN-CONTAINING PROTEIN"/>
    <property type="match status" value="1"/>
</dbReference>
<dbReference type="Proteomes" id="UP000001542">
    <property type="component" value="Unassembled WGS sequence"/>
</dbReference>
<accession>A2FSI4</accession>
<dbReference type="PROSITE" id="PS00107">
    <property type="entry name" value="PROTEIN_KINASE_ATP"/>
    <property type="match status" value="1"/>
</dbReference>
<protein>
    <submittedName>
        <fullName evidence="7">TKL family protein kinase</fullName>
    </submittedName>
</protein>
<dbReference type="OrthoDB" id="339325at2759"/>
<dbReference type="InterPro" id="IPR000719">
    <property type="entry name" value="Prot_kinase_dom"/>
</dbReference>
<sequence length="933" mass="105852">MNKAHKILAPLEEYLVKLEDFTMDKRIGKGGYGEVWLATHNRTGQKCAVKKLFLEDLEGQNLNFFVREVTILASCHDFFLLPFIGFTDSCPFTIVTEFVPSGSLFEALHHKHGAPTLSASNKTLIAIGIAHGMIELHKQNIIHRDLKSLNILLDDRLLPKICDFGISRFGNQGDDTMTKEIGTPHWMAPEIFESNHYTEKVDVYAYGMILWEMLTESVPFRGRTAIQVATAVVTKNERPPIPSSCPGTLRKLIQLCWDRDPEKRPSFKQIYNTFCDRKVMYRDTDPRSIAAIMTLIKEQETKQQIDPLQHLISRRAKSSAPNAPVRTRNRATTVNFNAAPVTNFEYPNSPGSNPFINPQEAPVIRKPIRQLPPQTDRAPHGLEIPRGNSQPYIANNSIPSSRQHPSPTGQGNSQPYSQPNNAPLPNEANIFLNNDPLPPPSRAINNTSSNSQPHSNHQPKSSRYRNDLSNFQAPDFPQKLHQIITTLTIDESPEVFRILAPYLKPSVPMQTTTLVLSELVSLFRRDISFIIPFCQQNLHNELPFHYQGFIVFDAEIIFVAITQNITLVNQNIMSSLAACVASFPEQIINVFAKFASKITEMSDFVVNILTILFSMRNDYANIRFALHFVRIIYNLYKDHQWFREMSANDVGNVILQFFSNSDVQLLVELYNFAMTFKELRQFVPLERVVTHIGYPPLSPIAISFLIHLDNIPSSKRIVAALLALGPTLEVTLLLCRIAEQQVGAQILYEHTEWMDFPANFMFMILSSLFTVKAFRRYFSEHPKFPELMLAASECLDLNVRMAIPTIVRRASLTVDFVMKLNQVRFISRYIQLSKDSIEAISGCIMMCDALARVCYVSGFDDFIPLLPSMLAESGTALPSLTLTLVLYSHKEMREKIRLSGVKEVLVGMKVTPNFEQYRAVLLNQLNKDDEKNS</sequence>
<dbReference type="PROSITE" id="PS00108">
    <property type="entry name" value="PROTEIN_KINASE_ST"/>
    <property type="match status" value="1"/>
</dbReference>
<evidence type="ECO:0000256" key="5">
    <source>
        <dbReference type="SAM" id="MobiDB-lite"/>
    </source>
</evidence>
<organism evidence="7 8">
    <name type="scientific">Trichomonas vaginalis (strain ATCC PRA-98 / G3)</name>
    <dbReference type="NCBI Taxonomy" id="412133"/>
    <lineage>
        <taxon>Eukaryota</taxon>
        <taxon>Metamonada</taxon>
        <taxon>Parabasalia</taxon>
        <taxon>Trichomonadida</taxon>
        <taxon>Trichomonadidae</taxon>
        <taxon>Trichomonas</taxon>
    </lineage>
</organism>
<keyword evidence="3 4" id="KW-0067">ATP-binding</keyword>
<dbReference type="OMA" id="QIININH"/>
<dbReference type="PRINTS" id="PR00109">
    <property type="entry name" value="TYRKINASE"/>
</dbReference>
<feature type="domain" description="Protein kinase" evidence="6">
    <location>
        <begin position="21"/>
        <end position="280"/>
    </location>
</feature>
<dbReference type="Gene3D" id="1.10.510.10">
    <property type="entry name" value="Transferase(Phosphotransferase) domain 1"/>
    <property type="match status" value="1"/>
</dbReference>
<dbReference type="InterPro" id="IPR051681">
    <property type="entry name" value="Ser/Thr_Kinases-Pseudokinases"/>
</dbReference>
<dbReference type="GO" id="GO:0004672">
    <property type="term" value="F:protein kinase activity"/>
    <property type="evidence" value="ECO:0000318"/>
    <property type="project" value="GO_Central"/>
</dbReference>
<keyword evidence="1" id="KW-0723">Serine/threonine-protein kinase</keyword>
<dbReference type="KEGG" id="tva:4749843"/>
<dbReference type="PANTHER" id="PTHR44329">
    <property type="entry name" value="SERINE/THREONINE-PROTEIN KINASE TNNI3K-RELATED"/>
    <property type="match status" value="1"/>
</dbReference>